<dbReference type="Pfam" id="PF02525">
    <property type="entry name" value="Flavodoxin_2"/>
    <property type="match status" value="1"/>
</dbReference>
<keyword evidence="4 6" id="KW-0520">NAD</keyword>
<evidence type="ECO:0000256" key="2">
    <source>
        <dbReference type="ARBA" id="ARBA00022643"/>
    </source>
</evidence>
<feature type="domain" description="Flavodoxin-like fold" evidence="7">
    <location>
        <begin position="1"/>
        <end position="181"/>
    </location>
</feature>
<reference evidence="8 9" key="1">
    <citation type="submission" date="2020-08" db="EMBL/GenBank/DDBJ databases">
        <title>Exploring microbial biodiversity for novel pathways involved in the catabolism of aromatic compounds derived from lignin.</title>
        <authorList>
            <person name="Elkins J."/>
        </authorList>
    </citation>
    <scope>NUCLEOTIDE SEQUENCE [LARGE SCALE GENOMIC DNA]</scope>
    <source>
        <strain evidence="8 9">B1D3A</strain>
    </source>
</reference>
<proteinExistence type="inferred from homology"/>
<accession>A0ABR6NBJ7</accession>
<dbReference type="PANTHER" id="PTHR43741:SF4">
    <property type="entry name" value="FMN-DEPENDENT NADH:QUINONE OXIDOREDUCTASE"/>
    <property type="match status" value="1"/>
</dbReference>
<comment type="catalytic activity">
    <reaction evidence="5">
        <text>N,N-dimethyl-1,4-phenylenediamine + anthranilate + 2 NAD(+) = 2-(4-dimethylaminophenyl)diazenylbenzoate + 2 NADH + 2 H(+)</text>
        <dbReference type="Rhea" id="RHEA:55872"/>
        <dbReference type="ChEBI" id="CHEBI:15378"/>
        <dbReference type="ChEBI" id="CHEBI:15783"/>
        <dbReference type="ChEBI" id="CHEBI:16567"/>
        <dbReference type="ChEBI" id="CHEBI:57540"/>
        <dbReference type="ChEBI" id="CHEBI:57945"/>
        <dbReference type="ChEBI" id="CHEBI:71579"/>
        <dbReference type="EC" id="1.7.1.17"/>
    </reaction>
    <physiologicalReaction direction="right-to-left" evidence="5">
        <dbReference type="Rhea" id="RHEA:55874"/>
    </physiologicalReaction>
</comment>
<dbReference type="EC" id="1.6.5.-" evidence="6"/>
<comment type="similarity">
    <text evidence="6">Belongs to the azoreductase type 1 family.</text>
</comment>
<dbReference type="HAMAP" id="MF_01216">
    <property type="entry name" value="Azoreductase_type1"/>
    <property type="match status" value="1"/>
</dbReference>
<dbReference type="EMBL" id="JACHKA010000001">
    <property type="protein sequence ID" value="MBB5984640.1"/>
    <property type="molecule type" value="Genomic_DNA"/>
</dbReference>
<name>A0ABR6NBJ7_9SPHN</name>
<dbReference type="EC" id="1.7.1.17" evidence="6"/>
<organism evidence="8 9">
    <name type="scientific">Sphingobium lignivorans</name>
    <dbReference type="NCBI Taxonomy" id="2735886"/>
    <lineage>
        <taxon>Bacteria</taxon>
        <taxon>Pseudomonadati</taxon>
        <taxon>Pseudomonadota</taxon>
        <taxon>Alphaproteobacteria</taxon>
        <taxon>Sphingomonadales</taxon>
        <taxon>Sphingomonadaceae</taxon>
        <taxon>Sphingobium</taxon>
    </lineage>
</organism>
<keyword evidence="3 6" id="KW-0560">Oxidoreductase</keyword>
<comment type="function">
    <text evidence="6">Quinone reductase that provides resistance to thiol-specific stress caused by electrophilic quinones.</text>
</comment>
<feature type="binding site" evidence="6">
    <location>
        <begin position="79"/>
        <end position="82"/>
    </location>
    <ligand>
        <name>FMN</name>
        <dbReference type="ChEBI" id="CHEBI:58210"/>
    </ligand>
</feature>
<sequence length="193" mass="20463">MNLLHIDSSIQGDASLSRAMSAAVVSRLRALHPDATVTYRDLAEHPLPHMTLPGFATPEAQAVLEEFVAADVVVIGVPMYNFTISSQLKAWLDHIAIAGKTFRYTEQGPVGLAGDKRVILALSRGGFYSEGPAASMEHAETYLRAILGFMGITAPELVLAEGAALGPEQREAALAGGLEAANRIEPTRAETVA</sequence>
<feature type="binding site" evidence="6">
    <location>
        <begin position="123"/>
        <end position="126"/>
    </location>
    <ligand>
        <name>FMN</name>
        <dbReference type="ChEBI" id="CHEBI:58210"/>
    </ligand>
</feature>
<comment type="function">
    <text evidence="6">Also exhibits azoreductase activity. Catalyzes the reductive cleavage of the azo bond in aromatic azo compounds to the corresponding amines.</text>
</comment>
<protein>
    <recommendedName>
        <fullName evidence="6">FMN dependent NADH:quinone oxidoreductase</fullName>
        <ecNumber evidence="6">1.6.5.-</ecNumber>
    </recommendedName>
    <alternativeName>
        <fullName evidence="6">Azo-dye reductase</fullName>
    </alternativeName>
    <alternativeName>
        <fullName evidence="6">FMN-dependent NADH-azo compound oxidoreductase</fullName>
    </alternativeName>
    <alternativeName>
        <fullName evidence="6">FMN-dependent NADH-azoreductase</fullName>
        <ecNumber evidence="6">1.7.1.17</ecNumber>
    </alternativeName>
</protein>
<comment type="catalytic activity">
    <reaction evidence="6">
        <text>2 a quinone + NADH + H(+) = 2 a 1,4-benzosemiquinone + NAD(+)</text>
        <dbReference type="Rhea" id="RHEA:65952"/>
        <dbReference type="ChEBI" id="CHEBI:15378"/>
        <dbReference type="ChEBI" id="CHEBI:57540"/>
        <dbReference type="ChEBI" id="CHEBI:57945"/>
        <dbReference type="ChEBI" id="CHEBI:132124"/>
        <dbReference type="ChEBI" id="CHEBI:134225"/>
    </reaction>
</comment>
<comment type="subunit">
    <text evidence="6">Homodimer.</text>
</comment>
<evidence type="ECO:0000256" key="3">
    <source>
        <dbReference type="ARBA" id="ARBA00023002"/>
    </source>
</evidence>
<gene>
    <name evidence="6" type="primary">azoR</name>
    <name evidence="8" type="ORF">HNP60_000614</name>
</gene>
<evidence type="ECO:0000259" key="7">
    <source>
        <dbReference type="Pfam" id="PF02525"/>
    </source>
</evidence>
<keyword evidence="9" id="KW-1185">Reference proteome</keyword>
<dbReference type="RefSeq" id="WP_184150045.1">
    <property type="nucleotide sequence ID" value="NZ_JACHKA010000001.1"/>
</dbReference>
<feature type="binding site" evidence="6">
    <location>
        <begin position="15"/>
        <end position="17"/>
    </location>
    <ligand>
        <name>FMN</name>
        <dbReference type="ChEBI" id="CHEBI:58210"/>
    </ligand>
</feature>
<evidence type="ECO:0000256" key="4">
    <source>
        <dbReference type="ARBA" id="ARBA00023027"/>
    </source>
</evidence>
<dbReference type="Proteomes" id="UP001138540">
    <property type="component" value="Unassembled WGS sequence"/>
</dbReference>
<feature type="binding site" evidence="6">
    <location>
        <position position="9"/>
    </location>
    <ligand>
        <name>FMN</name>
        <dbReference type="ChEBI" id="CHEBI:58210"/>
    </ligand>
</feature>
<dbReference type="GO" id="GO:0016491">
    <property type="term" value="F:oxidoreductase activity"/>
    <property type="evidence" value="ECO:0007669"/>
    <property type="project" value="UniProtKB-KW"/>
</dbReference>
<dbReference type="InterPro" id="IPR003680">
    <property type="entry name" value="Flavodoxin_fold"/>
</dbReference>
<comment type="caution">
    <text evidence="8">The sequence shown here is derived from an EMBL/GenBank/DDBJ whole genome shotgun (WGS) entry which is preliminary data.</text>
</comment>
<dbReference type="InterPro" id="IPR050104">
    <property type="entry name" value="FMN-dep_NADH:Q_OxRdtase_AzoR1"/>
</dbReference>
<dbReference type="InterPro" id="IPR023048">
    <property type="entry name" value="NADH:quinone_OxRdtase_FMN_depd"/>
</dbReference>
<evidence type="ECO:0000313" key="9">
    <source>
        <dbReference type="Proteomes" id="UP001138540"/>
    </source>
</evidence>
<evidence type="ECO:0000256" key="5">
    <source>
        <dbReference type="ARBA" id="ARBA00048542"/>
    </source>
</evidence>
<dbReference type="Gene3D" id="3.40.50.360">
    <property type="match status" value="1"/>
</dbReference>
<dbReference type="InterPro" id="IPR029039">
    <property type="entry name" value="Flavoprotein-like_sf"/>
</dbReference>
<evidence type="ECO:0000256" key="1">
    <source>
        <dbReference type="ARBA" id="ARBA00022630"/>
    </source>
</evidence>
<keyword evidence="2 6" id="KW-0288">FMN</keyword>
<evidence type="ECO:0000313" key="8">
    <source>
        <dbReference type="EMBL" id="MBB5984640.1"/>
    </source>
</evidence>
<evidence type="ECO:0000256" key="6">
    <source>
        <dbReference type="HAMAP-Rule" id="MF_01216"/>
    </source>
</evidence>
<keyword evidence="1 6" id="KW-0285">Flavoprotein</keyword>
<comment type="cofactor">
    <cofactor evidence="6">
        <name>FMN</name>
        <dbReference type="ChEBI" id="CHEBI:58210"/>
    </cofactor>
    <text evidence="6">Binds 1 FMN per subunit.</text>
</comment>
<dbReference type="SUPFAM" id="SSF52218">
    <property type="entry name" value="Flavoproteins"/>
    <property type="match status" value="1"/>
</dbReference>
<dbReference type="PANTHER" id="PTHR43741">
    <property type="entry name" value="FMN-DEPENDENT NADH-AZOREDUCTASE 1"/>
    <property type="match status" value="1"/>
</dbReference>